<dbReference type="SUPFAM" id="SSF53335">
    <property type="entry name" value="S-adenosyl-L-methionine-dependent methyltransferases"/>
    <property type="match status" value="1"/>
</dbReference>
<evidence type="ECO:0000256" key="2">
    <source>
        <dbReference type="ARBA" id="ARBA00022679"/>
    </source>
</evidence>
<dbReference type="Gene3D" id="3.40.50.150">
    <property type="entry name" value="Vaccinia Virus protein VP39"/>
    <property type="match status" value="1"/>
</dbReference>
<dbReference type="PROSITE" id="PS51682">
    <property type="entry name" value="SAM_OMT_I"/>
    <property type="match status" value="1"/>
</dbReference>
<dbReference type="PANTHER" id="PTHR10509:SF14">
    <property type="entry name" value="CAFFEOYL-COA O-METHYLTRANSFERASE 3-RELATED"/>
    <property type="match status" value="1"/>
</dbReference>
<dbReference type="GO" id="GO:0008757">
    <property type="term" value="F:S-adenosylmethionine-dependent methyltransferase activity"/>
    <property type="evidence" value="ECO:0007669"/>
    <property type="project" value="TreeGrafter"/>
</dbReference>
<dbReference type="OrthoDB" id="9799672at2"/>
<evidence type="ECO:0000256" key="1">
    <source>
        <dbReference type="ARBA" id="ARBA00022603"/>
    </source>
</evidence>
<dbReference type="Proteomes" id="UP000287701">
    <property type="component" value="Chromosome"/>
</dbReference>
<keyword evidence="1 4" id="KW-0489">Methyltransferase</keyword>
<evidence type="ECO:0000256" key="3">
    <source>
        <dbReference type="ARBA" id="ARBA00022691"/>
    </source>
</evidence>
<dbReference type="GO" id="GO:0008171">
    <property type="term" value="F:O-methyltransferase activity"/>
    <property type="evidence" value="ECO:0007669"/>
    <property type="project" value="InterPro"/>
</dbReference>
<protein>
    <submittedName>
        <fullName evidence="4">O-methyltransferase</fullName>
    </submittedName>
</protein>
<evidence type="ECO:0000313" key="5">
    <source>
        <dbReference type="Proteomes" id="UP000287701"/>
    </source>
</evidence>
<dbReference type="Pfam" id="PF01596">
    <property type="entry name" value="Methyltransf_3"/>
    <property type="match status" value="1"/>
</dbReference>
<proteinExistence type="predicted"/>
<organism evidence="4 5">
    <name type="scientific">Ornithobacterium rhinotracheale</name>
    <dbReference type="NCBI Taxonomy" id="28251"/>
    <lineage>
        <taxon>Bacteria</taxon>
        <taxon>Pseudomonadati</taxon>
        <taxon>Bacteroidota</taxon>
        <taxon>Flavobacteriia</taxon>
        <taxon>Flavobacteriales</taxon>
        <taxon>Weeksellaceae</taxon>
        <taxon>Ornithobacterium</taxon>
    </lineage>
</organism>
<reference evidence="4 5" key="1">
    <citation type="submission" date="2019-01" db="EMBL/GenBank/DDBJ databases">
        <title>Whole Genome of Ornithobacterium rhinotracheale FARPER-174b.</title>
        <authorList>
            <person name="Tataje-Lavanda L.A."/>
            <person name="Montalvan A."/>
            <person name="Montesinos R."/>
            <person name="Zimic M."/>
            <person name="Fernandez-Sanchez M."/>
            <person name="Fernandez-Diaz M."/>
        </authorList>
    </citation>
    <scope>NUCLEOTIDE SEQUENCE [LARGE SCALE GENOMIC DNA]</scope>
    <source>
        <strain evidence="4 5">FARPER-174b</strain>
    </source>
</reference>
<evidence type="ECO:0000313" key="4">
    <source>
        <dbReference type="EMBL" id="QAR30951.1"/>
    </source>
</evidence>
<sequence>MFKNDILPEDLCRYITAFSSDEPALLREIREKTEQEMHQPHMISGVLQGRLLSFLSKIIRPKRILEIGTYTGYATLCLAEGLPAEGKIVTLDRDARTQEFYRPFFEKSEFSTQIEAHLVDAMDFLAQNFAAPWDLVFLDANKRKYREYVEKLLPQMKSGGIILADNVLWKNKVMHPIDLNDKMTQSLHDFNIFVKNDKRLETVMLPIRDGLTLIRKI</sequence>
<dbReference type="PANTHER" id="PTHR10509">
    <property type="entry name" value="O-METHYLTRANSFERASE-RELATED"/>
    <property type="match status" value="1"/>
</dbReference>
<dbReference type="RefSeq" id="WP_128501415.1">
    <property type="nucleotide sequence ID" value="NZ_CP035107.1"/>
</dbReference>
<dbReference type="InterPro" id="IPR029063">
    <property type="entry name" value="SAM-dependent_MTases_sf"/>
</dbReference>
<dbReference type="GO" id="GO:0032259">
    <property type="term" value="P:methylation"/>
    <property type="evidence" value="ECO:0007669"/>
    <property type="project" value="UniProtKB-KW"/>
</dbReference>
<accession>A0A410JS90</accession>
<dbReference type="AlphaFoldDB" id="A0A410JS90"/>
<dbReference type="CDD" id="cd02440">
    <property type="entry name" value="AdoMet_MTases"/>
    <property type="match status" value="1"/>
</dbReference>
<gene>
    <name evidence="4" type="ORF">EQP59_06175</name>
</gene>
<dbReference type="InterPro" id="IPR002935">
    <property type="entry name" value="SAM_O-MeTrfase"/>
</dbReference>
<dbReference type="EMBL" id="CP035107">
    <property type="protein sequence ID" value="QAR30951.1"/>
    <property type="molecule type" value="Genomic_DNA"/>
</dbReference>
<name>A0A410JS90_ORNRH</name>
<dbReference type="InterPro" id="IPR050362">
    <property type="entry name" value="Cation-dep_OMT"/>
</dbReference>
<keyword evidence="3" id="KW-0949">S-adenosyl-L-methionine</keyword>
<keyword evidence="2 4" id="KW-0808">Transferase</keyword>